<dbReference type="Gene3D" id="1.10.510.10">
    <property type="entry name" value="Transferase(Phosphotransferase) domain 1"/>
    <property type="match status" value="1"/>
</dbReference>
<keyword evidence="1" id="KW-0723">Serine/threonine-protein kinase</keyword>
<dbReference type="InterPro" id="IPR011009">
    <property type="entry name" value="Kinase-like_dom_sf"/>
</dbReference>
<evidence type="ECO:0000256" key="1">
    <source>
        <dbReference type="ARBA" id="ARBA00022527"/>
    </source>
</evidence>
<dbReference type="PROSITE" id="PS50011">
    <property type="entry name" value="PROTEIN_KINASE_DOM"/>
    <property type="match status" value="1"/>
</dbReference>
<keyword evidence="2" id="KW-0808">Transferase</keyword>
<name>A0A146KL69_9EUKA</name>
<dbReference type="InterPro" id="IPR000719">
    <property type="entry name" value="Prot_kinase_dom"/>
</dbReference>
<evidence type="ECO:0000259" key="6">
    <source>
        <dbReference type="PROSITE" id="PS50011"/>
    </source>
</evidence>
<reference evidence="7" key="1">
    <citation type="submission" date="2015-07" db="EMBL/GenBank/DDBJ databases">
        <title>Adaptation to a free-living lifestyle via gene acquisitions in the diplomonad Trepomonas sp. PC1.</title>
        <authorList>
            <person name="Xu F."/>
            <person name="Jerlstrom-Hultqvist J."/>
            <person name="Kolisko M."/>
            <person name="Simpson A.G.B."/>
            <person name="Roger A.J."/>
            <person name="Svard S.G."/>
            <person name="Andersson J.O."/>
        </authorList>
    </citation>
    <scope>NUCLEOTIDE SEQUENCE</scope>
    <source>
        <strain evidence="7">PC1</strain>
    </source>
</reference>
<dbReference type="PANTHER" id="PTHR24055">
    <property type="entry name" value="MITOGEN-ACTIVATED PROTEIN KINASE"/>
    <property type="match status" value="1"/>
</dbReference>
<keyword evidence="4 7" id="KW-0418">Kinase</keyword>
<evidence type="ECO:0000256" key="3">
    <source>
        <dbReference type="ARBA" id="ARBA00022741"/>
    </source>
</evidence>
<evidence type="ECO:0000256" key="4">
    <source>
        <dbReference type="ARBA" id="ARBA00022777"/>
    </source>
</evidence>
<dbReference type="FunFam" id="1.10.510.10:FF:000624">
    <property type="entry name" value="Mitogen-activated protein kinase"/>
    <property type="match status" value="1"/>
</dbReference>
<accession>A0A146KL69</accession>
<protein>
    <submittedName>
        <fullName evidence="7">Kinase, CMGC GSK</fullName>
    </submittedName>
</protein>
<dbReference type="SUPFAM" id="SSF56112">
    <property type="entry name" value="Protein kinase-like (PK-like)"/>
    <property type="match status" value="1"/>
</dbReference>
<keyword evidence="3" id="KW-0547">Nucleotide-binding</keyword>
<organism evidence="7">
    <name type="scientific">Trepomonas sp. PC1</name>
    <dbReference type="NCBI Taxonomy" id="1076344"/>
    <lineage>
        <taxon>Eukaryota</taxon>
        <taxon>Metamonada</taxon>
        <taxon>Diplomonadida</taxon>
        <taxon>Hexamitidae</taxon>
        <taxon>Hexamitinae</taxon>
        <taxon>Trepomonas</taxon>
    </lineage>
</organism>
<evidence type="ECO:0000256" key="5">
    <source>
        <dbReference type="ARBA" id="ARBA00022840"/>
    </source>
</evidence>
<feature type="domain" description="Protein kinase" evidence="6">
    <location>
        <begin position="1"/>
        <end position="186"/>
    </location>
</feature>
<dbReference type="GO" id="GO:0005524">
    <property type="term" value="F:ATP binding"/>
    <property type="evidence" value="ECO:0007669"/>
    <property type="project" value="UniProtKB-KW"/>
</dbReference>
<dbReference type="GO" id="GO:0004674">
    <property type="term" value="F:protein serine/threonine kinase activity"/>
    <property type="evidence" value="ECO:0007669"/>
    <property type="project" value="UniProtKB-KW"/>
</dbReference>
<dbReference type="AlphaFoldDB" id="A0A146KL69"/>
<evidence type="ECO:0000313" key="7">
    <source>
        <dbReference type="EMBL" id="JAP96146.1"/>
    </source>
</evidence>
<dbReference type="InterPro" id="IPR050117">
    <property type="entry name" value="MAPK"/>
</dbReference>
<dbReference type="Pfam" id="PF00069">
    <property type="entry name" value="Pkinase"/>
    <property type="match status" value="1"/>
</dbReference>
<dbReference type="EMBL" id="GDID01000460">
    <property type="protein sequence ID" value="JAP96146.1"/>
    <property type="molecule type" value="Transcribed_RNA"/>
</dbReference>
<sequence length="229" mass="26246">MFQILSGLQAALQQNFFHQNIKPENIFVQSHGNSWTGDIIKIVNFTFTKYTTELPQTGSIFNGWYSAPEVLLSDGLYGLEVDVFSLGCVMYELIQLEPLFPGKDDQDQINKIHQILGTPSIDVEIIIQMQNAAPKENVNFNEVKGCGISSLMVDSTRDIIDLIEKMLQYDPIKRISVQDCLKHRYFDNMDQIFAEVKRDQQIDEEVVQQLEGQWIQTQSINPNVDQQKN</sequence>
<evidence type="ECO:0000256" key="2">
    <source>
        <dbReference type="ARBA" id="ARBA00022679"/>
    </source>
</evidence>
<proteinExistence type="predicted"/>
<gene>
    <name evidence="7" type="ORF">TPC1_10617</name>
</gene>
<keyword evidence="5" id="KW-0067">ATP-binding</keyword>
<dbReference type="SMART" id="SM00220">
    <property type="entry name" value="S_TKc"/>
    <property type="match status" value="1"/>
</dbReference>